<organism evidence="2 3">
    <name type="scientific">Mycetohabitans rhizoxinica (strain DSM 19002 / CIP 109453 / HKI 454)</name>
    <name type="common">Paraburkholderia rhizoxinica</name>
    <dbReference type="NCBI Taxonomy" id="882378"/>
    <lineage>
        <taxon>Bacteria</taxon>
        <taxon>Pseudomonadati</taxon>
        <taxon>Pseudomonadota</taxon>
        <taxon>Betaproteobacteria</taxon>
        <taxon>Burkholderiales</taxon>
        <taxon>Burkholderiaceae</taxon>
        <taxon>Mycetohabitans</taxon>
    </lineage>
</organism>
<evidence type="ECO:0000313" key="3">
    <source>
        <dbReference type="Proteomes" id="UP000007437"/>
    </source>
</evidence>
<gene>
    <name evidence="2" type="ordered locus">RBRH_02927</name>
</gene>
<name>E5ASZ5_MYCRK</name>
<dbReference type="AlphaFoldDB" id="E5ASZ5"/>
<protein>
    <submittedName>
        <fullName evidence="2">Uncharacterized protein</fullName>
    </submittedName>
</protein>
<evidence type="ECO:0000313" key="2">
    <source>
        <dbReference type="EMBL" id="CBW73540.1"/>
    </source>
</evidence>
<dbReference type="InterPro" id="IPR045538">
    <property type="entry name" value="CIS_TMP"/>
</dbReference>
<dbReference type="HOGENOM" id="CLU_351498_0_0_4"/>
<evidence type="ECO:0000256" key="1">
    <source>
        <dbReference type="SAM" id="MobiDB-lite"/>
    </source>
</evidence>
<dbReference type="Proteomes" id="UP000007437">
    <property type="component" value="Chromosome"/>
</dbReference>
<dbReference type="KEGG" id="brh:RBRH_02927"/>
<sequence>MKRLSRSVRQKIDWRAAVSKIDRLRLSFKAEQFDGHALLRECSQLFHQRVLADLDQLIHRLAKRASRPRLIKRLVIDLGVLDASDWKEQWRTRLLQRVEQALIEELARAEQGRANEDSTTPHDGFQAWIRWLHTGVGTAPDAPSLSAMMNLQAHPAMPAAPVTQLTESAMRTVRTRLQQWLQANPVLHPAVRHRLAQLCAIPALQDIWVAYEAQHPEPAKLDSLARAVQGIPLTTYSPDAIAGSNRPAPEAVPVQQGNLWPDASMRAPDMAYRMNPAIVPNEPAGFSAGFGLLWPLLPGVFRALERNKPAADTDNALLWAALETSQSPPAMPTSSAMQITEKAIRTARTRLQRWLQAKPVLRPAVRHRLAQLCAIPALQDIWAAYEAQHPEPAKLESLPRTVQDIPLTTYFSDAIAGSNRPVPEAVPAQQATIWPDASVRAPDIPYRINPAIMPSEPAGFSTGFGLLWPLLPGVFRTLERNKPVADTDDALLWAALESFQSHPAMPTSSAMQVTEKAIRTARTRLQRWLQVNPVLHPAVRHRLAQLCAIPALQDIWAAYEAQYLEPAKADSLARVAQDIPSATDLPDAIAGSNRSAPEAVPAQRTVRPDASVPPDTPDRINRSRDRSTAFLLAELAVLSAGLVLLWPMLPGLFRTLALLDDTNHFIDASAPLIAAGWLDELAWGDDTVAEWRTPVNKLLCGVALDAMLPDWQPDPTVRAQLNGWLAALPSRLPGLHRCGVTDVRQLFLQRPGILTRQPNKRWTLQVEPHAADVLLHAIPWPFEQVWLPWCNDSFCVEWRR</sequence>
<dbReference type="STRING" id="882378.RBRH_02927"/>
<proteinExistence type="predicted"/>
<dbReference type="EMBL" id="FR687359">
    <property type="protein sequence ID" value="CBW73540.1"/>
    <property type="molecule type" value="Genomic_DNA"/>
</dbReference>
<accession>E5ASZ5</accession>
<dbReference type="Pfam" id="PF19268">
    <property type="entry name" value="CIS_TMP"/>
    <property type="match status" value="2"/>
</dbReference>
<dbReference type="eggNOG" id="COG4942">
    <property type="taxonomic scope" value="Bacteria"/>
</dbReference>
<feature type="region of interest" description="Disordered" evidence="1">
    <location>
        <begin position="585"/>
        <end position="621"/>
    </location>
</feature>
<reference evidence="2 3" key="1">
    <citation type="journal article" date="2011" name="J. Bacteriol.">
        <title>Complete genome sequence of Burkholderia rhizoxinica, an endosymbiont of Rhizopus microsporus.</title>
        <authorList>
            <person name="Lackner G."/>
            <person name="Moebius N."/>
            <person name="Partida-Martinez L."/>
            <person name="Hertweck C."/>
        </authorList>
    </citation>
    <scope>NUCLEOTIDE SEQUENCE [LARGE SCALE GENOMIC DNA]</scope>
    <source>
        <strain evidence="3">DSM 19002 / CIP 109453 / HKI 454</strain>
    </source>
</reference>